<dbReference type="Gramene" id="Jr11_24140_p1">
    <property type="protein sequence ID" value="cds.Jr11_24140_p1"/>
    <property type="gene ID" value="Jr11_24140"/>
</dbReference>
<evidence type="ECO:0000256" key="7">
    <source>
        <dbReference type="PROSITE-ProRule" id="PRU00221"/>
    </source>
</evidence>
<dbReference type="GO" id="GO:0051301">
    <property type="term" value="P:cell division"/>
    <property type="evidence" value="ECO:0007669"/>
    <property type="project" value="UniProtKB-KW"/>
</dbReference>
<dbReference type="InterPro" id="IPR036322">
    <property type="entry name" value="WD40_repeat_dom_sf"/>
</dbReference>
<keyword evidence="3" id="KW-0132">Cell division</keyword>
<dbReference type="SMART" id="SM00320">
    <property type="entry name" value="WD40"/>
    <property type="match status" value="6"/>
</dbReference>
<dbReference type="PROSITE" id="PS00678">
    <property type="entry name" value="WD_REPEATS_1"/>
    <property type="match status" value="1"/>
</dbReference>
<gene>
    <name evidence="10" type="ORF">F2P56_025707</name>
</gene>
<dbReference type="PANTHER" id="PTHR19918">
    <property type="entry name" value="CELL DIVISION CYCLE 20 CDC20 FIZZY -RELATED"/>
    <property type="match status" value="1"/>
</dbReference>
<dbReference type="Gene3D" id="2.130.10.10">
    <property type="entry name" value="YVTN repeat-like/Quinoprotein amine dehydrogenase"/>
    <property type="match status" value="1"/>
</dbReference>
<evidence type="ECO:0000256" key="6">
    <source>
        <dbReference type="ARBA" id="ARBA00023306"/>
    </source>
</evidence>
<proteinExistence type="inferred from homology"/>
<dbReference type="EMBL" id="LIHL02000011">
    <property type="protein sequence ID" value="KAF5456201.1"/>
    <property type="molecule type" value="Genomic_DNA"/>
</dbReference>
<name>A0A833TUH8_JUGRE</name>
<evidence type="ECO:0000256" key="8">
    <source>
        <dbReference type="SAM" id="MobiDB-lite"/>
    </source>
</evidence>
<evidence type="ECO:0000256" key="4">
    <source>
        <dbReference type="ARBA" id="ARBA00022737"/>
    </source>
</evidence>
<accession>A0A833TUH8</accession>
<dbReference type="UniPathway" id="UPA00143"/>
<dbReference type="PANTHER" id="PTHR19918:SF43">
    <property type="entry name" value="CELL DIVISION CYCLE 20.2, COFACTOR OF APC COMPLEX-LIKE ISOFORM X2"/>
    <property type="match status" value="1"/>
</dbReference>
<reference evidence="10" key="2">
    <citation type="submission" date="2020-03" db="EMBL/GenBank/DDBJ databases">
        <title>Walnut 2.0.</title>
        <authorList>
            <person name="Marrano A."/>
            <person name="Britton M."/>
            <person name="Zimin A.V."/>
            <person name="Zaini P.A."/>
            <person name="Workman R."/>
            <person name="Puiu D."/>
            <person name="Bianco L."/>
            <person name="Allen B.J."/>
            <person name="Troggio M."/>
            <person name="Leslie C.A."/>
            <person name="Timp W."/>
            <person name="Dendekar A."/>
            <person name="Salzberg S.L."/>
            <person name="Neale D.B."/>
        </authorList>
    </citation>
    <scope>NUCLEOTIDE SEQUENCE</scope>
    <source>
        <tissue evidence="10">Leaves</tissue>
    </source>
</reference>
<dbReference type="SUPFAM" id="SSF50978">
    <property type="entry name" value="WD40 repeat-like"/>
    <property type="match status" value="1"/>
</dbReference>
<feature type="domain" description="CDC20/Fizzy WD40" evidence="9">
    <location>
        <begin position="160"/>
        <end position="456"/>
    </location>
</feature>
<dbReference type="Proteomes" id="UP000619265">
    <property type="component" value="Unassembled WGS sequence"/>
</dbReference>
<dbReference type="GO" id="GO:0097027">
    <property type="term" value="F:ubiquitin-protein transferase activator activity"/>
    <property type="evidence" value="ECO:0007669"/>
    <property type="project" value="InterPro"/>
</dbReference>
<keyword evidence="5" id="KW-0498">Mitosis</keyword>
<comment type="caution">
    <text evidence="10">The sequence shown here is derived from an EMBL/GenBank/DDBJ whole genome shotgun (WGS) entry which is preliminary data.</text>
</comment>
<feature type="repeat" description="WD" evidence="7">
    <location>
        <begin position="288"/>
        <end position="320"/>
    </location>
</feature>
<evidence type="ECO:0000313" key="11">
    <source>
        <dbReference type="Proteomes" id="UP000619265"/>
    </source>
</evidence>
<evidence type="ECO:0000256" key="3">
    <source>
        <dbReference type="ARBA" id="ARBA00022618"/>
    </source>
</evidence>
<dbReference type="InterPro" id="IPR019775">
    <property type="entry name" value="WD40_repeat_CS"/>
</dbReference>
<sequence>MGVEVGARKRKSTREEEFLGGSGAARKGNKKMLKLQSDRYSPTRILSDPATQYDFPGDRFIPNRSLMDLDQARSLLTSRINKAYHNPGFSELYRQRLEEKLTLDSEGRPFRMLVFRGSPKSSRKSIRLIDETRREEEEALDNCKKDNQFRYLPKKESRILDAPNIINDYYLNIMDWGRNNILAIALGSETFLWNSENGRVQKLLQVGAGDYPTSVAWSGDAKKVAVGCMHSKLQLWDAETSKLIRSLKGHNGRIAATGWNGHILTSGSRDKSIINHDVRASNNMISRIQVHTEEVCGLRWSRTGNILASGGNENLIYIWESSKMSSSKFLFRFNDHTAAVKALAWCPYQFDILASGGGTADGCIKIWNIQRGICIKSIDTKAQICGLEWNRHHKEIMSGHGFSGSENQNMLCLWRYPSMTKAGEIKSHASRVLQLSQSPDGLTVVSAGADETLRFWEIFGPPSNENFPISELNSLLSLKTSPLR</sequence>
<organism evidence="10 11">
    <name type="scientific">Juglans regia</name>
    <name type="common">English walnut</name>
    <dbReference type="NCBI Taxonomy" id="51240"/>
    <lineage>
        <taxon>Eukaryota</taxon>
        <taxon>Viridiplantae</taxon>
        <taxon>Streptophyta</taxon>
        <taxon>Embryophyta</taxon>
        <taxon>Tracheophyta</taxon>
        <taxon>Spermatophyta</taxon>
        <taxon>Magnoliopsida</taxon>
        <taxon>eudicotyledons</taxon>
        <taxon>Gunneridae</taxon>
        <taxon>Pentapetalae</taxon>
        <taxon>rosids</taxon>
        <taxon>fabids</taxon>
        <taxon>Fagales</taxon>
        <taxon>Juglandaceae</taxon>
        <taxon>Juglans</taxon>
    </lineage>
</organism>
<keyword evidence="4" id="KW-0677">Repeat</keyword>
<keyword evidence="2 7" id="KW-0853">WD repeat</keyword>
<dbReference type="GO" id="GO:0016567">
    <property type="term" value="P:protein ubiquitination"/>
    <property type="evidence" value="ECO:0007669"/>
    <property type="project" value="UniProtKB-UniPathway"/>
</dbReference>
<keyword evidence="6" id="KW-0131">Cell cycle</keyword>
<feature type="repeat" description="WD" evidence="7">
    <location>
        <begin position="425"/>
        <end position="458"/>
    </location>
</feature>
<dbReference type="InterPro" id="IPR033010">
    <property type="entry name" value="Cdc20/Fizzy"/>
</dbReference>
<dbReference type="InterPro" id="IPR015943">
    <property type="entry name" value="WD40/YVTN_repeat-like_dom_sf"/>
</dbReference>
<dbReference type="Pfam" id="PF24807">
    <property type="entry name" value="WD40_CDC20-Fz"/>
    <property type="match status" value="1"/>
</dbReference>
<feature type="region of interest" description="Disordered" evidence="8">
    <location>
        <begin position="1"/>
        <end position="32"/>
    </location>
</feature>
<dbReference type="CDD" id="cd00200">
    <property type="entry name" value="WD40"/>
    <property type="match status" value="1"/>
</dbReference>
<evidence type="ECO:0000256" key="1">
    <source>
        <dbReference type="ARBA" id="ARBA00006445"/>
    </source>
</evidence>
<dbReference type="InterPro" id="IPR001680">
    <property type="entry name" value="WD40_rpt"/>
</dbReference>
<dbReference type="GO" id="GO:0010997">
    <property type="term" value="F:anaphase-promoting complex binding"/>
    <property type="evidence" value="ECO:0007669"/>
    <property type="project" value="InterPro"/>
</dbReference>
<evidence type="ECO:0000259" key="9">
    <source>
        <dbReference type="Pfam" id="PF24807"/>
    </source>
</evidence>
<evidence type="ECO:0000256" key="5">
    <source>
        <dbReference type="ARBA" id="ARBA00022776"/>
    </source>
</evidence>
<dbReference type="InterPro" id="IPR056150">
    <property type="entry name" value="WD40_CDC20-Fz"/>
</dbReference>
<reference evidence="10" key="1">
    <citation type="submission" date="2015-10" db="EMBL/GenBank/DDBJ databases">
        <authorList>
            <person name="Martinez-Garcia P.J."/>
            <person name="Crepeau M.W."/>
            <person name="Puiu D."/>
            <person name="Gonzalez-Ibeas D."/>
            <person name="Whalen J."/>
            <person name="Stevens K."/>
            <person name="Paul R."/>
            <person name="Butterfield T."/>
            <person name="Britton M."/>
            <person name="Reagan R."/>
            <person name="Chakraborty S."/>
            <person name="Walawage S.L."/>
            <person name="Vasquez-Gross H.A."/>
            <person name="Cardeno C."/>
            <person name="Famula R."/>
            <person name="Pratt K."/>
            <person name="Kuruganti S."/>
            <person name="Aradhya M.K."/>
            <person name="Leslie C.A."/>
            <person name="Dandekar A.M."/>
            <person name="Salzberg S.L."/>
            <person name="Wegrzyn J.L."/>
            <person name="Langley C.H."/>
            <person name="Neale D.B."/>
        </authorList>
    </citation>
    <scope>NUCLEOTIDE SEQUENCE</scope>
    <source>
        <tissue evidence="10">Leaves</tissue>
    </source>
</reference>
<dbReference type="PROSITE" id="PS50294">
    <property type="entry name" value="WD_REPEATS_REGION"/>
    <property type="match status" value="2"/>
</dbReference>
<evidence type="ECO:0000313" key="10">
    <source>
        <dbReference type="EMBL" id="KAF5456201.1"/>
    </source>
</evidence>
<dbReference type="PROSITE" id="PS50082">
    <property type="entry name" value="WD_REPEATS_2"/>
    <property type="match status" value="2"/>
</dbReference>
<comment type="similarity">
    <text evidence="1">Belongs to the WD repeat CDC20/Fizzy family.</text>
</comment>
<evidence type="ECO:0000256" key="2">
    <source>
        <dbReference type="ARBA" id="ARBA00022574"/>
    </source>
</evidence>
<protein>
    <recommendedName>
        <fullName evidence="9">CDC20/Fizzy WD40 domain-containing protein</fullName>
    </recommendedName>
</protein>
<dbReference type="AlphaFoldDB" id="A0A833TUH8"/>